<evidence type="ECO:0000256" key="11">
    <source>
        <dbReference type="PIRSR" id="PIRSR000098-2"/>
    </source>
</evidence>
<protein>
    <recommendedName>
        <fullName evidence="5">Homoserine dehydrogenase</fullName>
        <ecNumber evidence="4">1.1.1.3</ecNumber>
    </recommendedName>
</protein>
<evidence type="ECO:0000256" key="5">
    <source>
        <dbReference type="ARBA" id="ARBA00013376"/>
    </source>
</evidence>
<organism evidence="15 16">
    <name type="scientific">Caenimonas sedimenti</name>
    <dbReference type="NCBI Taxonomy" id="2596921"/>
    <lineage>
        <taxon>Bacteria</taxon>
        <taxon>Pseudomonadati</taxon>
        <taxon>Pseudomonadota</taxon>
        <taxon>Betaproteobacteria</taxon>
        <taxon>Burkholderiales</taxon>
        <taxon>Comamonadaceae</taxon>
        <taxon>Caenimonas</taxon>
    </lineage>
</organism>
<feature type="active site" description="Proton donor" evidence="10">
    <location>
        <position position="213"/>
    </location>
</feature>
<proteinExistence type="inferred from homology"/>
<keyword evidence="8 15" id="KW-0560">Oxidoreductase</keyword>
<dbReference type="EC" id="1.1.1.3" evidence="4"/>
<evidence type="ECO:0000313" key="16">
    <source>
        <dbReference type="Proteomes" id="UP000318199"/>
    </source>
</evidence>
<gene>
    <name evidence="15" type="ORF">FN976_19525</name>
</gene>
<feature type="domain" description="Homoserine dehydrogenase catalytic" evidence="13">
    <location>
        <begin position="145"/>
        <end position="323"/>
    </location>
</feature>
<dbReference type="InterPro" id="IPR005106">
    <property type="entry name" value="Asp/hSer_DH_NAD-bd"/>
</dbReference>
<comment type="pathway">
    <text evidence="2">Amino-acid biosynthesis; L-methionine biosynthesis via de novo pathway; L-homoserine from L-aspartate: step 3/3.</text>
</comment>
<dbReference type="NCBIfam" id="NF004976">
    <property type="entry name" value="PRK06349.1"/>
    <property type="match status" value="1"/>
</dbReference>
<feature type="binding site" evidence="11">
    <location>
        <position position="198"/>
    </location>
    <ligand>
        <name>L-homoserine</name>
        <dbReference type="ChEBI" id="CHEBI:57476"/>
    </ligand>
</feature>
<comment type="caution">
    <text evidence="15">The sequence shown here is derived from an EMBL/GenBank/DDBJ whole genome shotgun (WGS) entry which is preliminary data.</text>
</comment>
<reference evidence="15 16" key="1">
    <citation type="submission" date="2019-07" db="EMBL/GenBank/DDBJ databases">
        <title>Caenimonas sedimenti sp. nov., isolated from activated sludge.</title>
        <authorList>
            <person name="Xu J."/>
        </authorList>
    </citation>
    <scope>NUCLEOTIDE SEQUENCE [LARGE SCALE GENOMIC DNA]</scope>
    <source>
        <strain evidence="15 16">HX-9-20</strain>
    </source>
</reference>
<dbReference type="RefSeq" id="WP_145894736.1">
    <property type="nucleotide sequence ID" value="NZ_VOBQ01000015.1"/>
</dbReference>
<dbReference type="Pfam" id="PF03447">
    <property type="entry name" value="NAD_binding_3"/>
    <property type="match status" value="1"/>
</dbReference>
<dbReference type="InterPro" id="IPR001342">
    <property type="entry name" value="HDH_cat"/>
</dbReference>
<keyword evidence="16" id="KW-1185">Reference proteome</keyword>
<sequence>MQASPPHHRPALRAGLLGFGVVGSGTHGVLQANRDTIRARAGCAIDLKMVATRTASRARMAADAGVEVTQDPMRLARHPELDVVIEAMGGTTDARHCVLEAIAHGKHVVTANKALLATHGEEIFAAAGARGVTVGFEGAVAVSIPIVKTLREGLVANEIEWLAGIVNGTSNYVLTQMGTAGRSFAEALAEAQALGYAEADPSLDVGGGDAAHKLALLAAMAFGGPPRLDAVHVEGIAGLQAADFLHAARLGFAVKLLAVAQRAGGELQLRVHPALVPRDSMLGRVEGRMNGIMVKGDAAGVTMYYGAGAGSRETASAVVADLVDLARGLRDGGRVRVPPLGFHDGGVRPPPMGTMEGVRLRNYLRVALDEAKAGPRVIEVLARHGVQAVKGVQTRETLVVLTAEVAESRMVDAMRGLEGMDGVRPGAVRLRVEALA</sequence>
<feature type="binding site" evidence="11">
    <location>
        <begin position="17"/>
        <end position="24"/>
    </location>
    <ligand>
        <name>NADP(+)</name>
        <dbReference type="ChEBI" id="CHEBI:58349"/>
    </ligand>
</feature>
<dbReference type="Gene3D" id="3.30.70.260">
    <property type="match status" value="1"/>
</dbReference>
<dbReference type="PANTHER" id="PTHR43331:SF1">
    <property type="entry name" value="HOMOSERINE DEHYDROGENASE"/>
    <property type="match status" value="1"/>
</dbReference>
<dbReference type="GO" id="GO:0004412">
    <property type="term" value="F:homoserine dehydrogenase activity"/>
    <property type="evidence" value="ECO:0007669"/>
    <property type="project" value="UniProtKB-EC"/>
</dbReference>
<dbReference type="OrthoDB" id="9808167at2"/>
<dbReference type="InterPro" id="IPR016204">
    <property type="entry name" value="HDH"/>
</dbReference>
<dbReference type="Pfam" id="PF00742">
    <property type="entry name" value="Homoserine_dh"/>
    <property type="match status" value="1"/>
</dbReference>
<evidence type="ECO:0000256" key="2">
    <source>
        <dbReference type="ARBA" id="ARBA00005062"/>
    </source>
</evidence>
<feature type="binding site" evidence="11">
    <location>
        <position position="113"/>
    </location>
    <ligand>
        <name>NADPH</name>
        <dbReference type="ChEBI" id="CHEBI:57783"/>
    </ligand>
</feature>
<dbReference type="PROSITE" id="PS01042">
    <property type="entry name" value="HOMOSER_DHGENASE"/>
    <property type="match status" value="1"/>
</dbReference>
<dbReference type="GO" id="GO:0009088">
    <property type="term" value="P:threonine biosynthetic process"/>
    <property type="evidence" value="ECO:0007669"/>
    <property type="project" value="UniProtKB-UniPathway"/>
</dbReference>
<dbReference type="PIRSF" id="PIRSF000098">
    <property type="entry name" value="Homoser_dehydrog"/>
    <property type="match status" value="1"/>
</dbReference>
<evidence type="ECO:0000256" key="12">
    <source>
        <dbReference type="RuleBase" id="RU004171"/>
    </source>
</evidence>
<dbReference type="UniPathway" id="UPA00051">
    <property type="reaction ID" value="UER00465"/>
</dbReference>
<dbReference type="Proteomes" id="UP000318199">
    <property type="component" value="Unassembled WGS sequence"/>
</dbReference>
<keyword evidence="6" id="KW-0028">Amino-acid biosynthesis</keyword>
<dbReference type="InterPro" id="IPR019811">
    <property type="entry name" value="HDH_CS"/>
</dbReference>
<evidence type="ECO:0000259" key="13">
    <source>
        <dbReference type="Pfam" id="PF00742"/>
    </source>
</evidence>
<accession>A0A562ZMC2</accession>
<dbReference type="GO" id="GO:0009086">
    <property type="term" value="P:methionine biosynthetic process"/>
    <property type="evidence" value="ECO:0007669"/>
    <property type="project" value="UniProtKB-KW"/>
</dbReference>
<evidence type="ECO:0000256" key="3">
    <source>
        <dbReference type="ARBA" id="ARBA00006753"/>
    </source>
</evidence>
<dbReference type="AlphaFoldDB" id="A0A562ZMC2"/>
<keyword evidence="11" id="KW-0521">NADP</keyword>
<dbReference type="Gene3D" id="3.30.360.10">
    <property type="entry name" value="Dihydrodipicolinate Reductase, domain 2"/>
    <property type="match status" value="1"/>
</dbReference>
<evidence type="ECO:0000313" key="15">
    <source>
        <dbReference type="EMBL" id="TWO69478.1"/>
    </source>
</evidence>
<dbReference type="PANTHER" id="PTHR43331">
    <property type="entry name" value="HOMOSERINE DEHYDROGENASE"/>
    <property type="match status" value="1"/>
</dbReference>
<dbReference type="Gene3D" id="3.40.50.720">
    <property type="entry name" value="NAD(P)-binding Rossmann-like Domain"/>
    <property type="match status" value="1"/>
</dbReference>
<dbReference type="GO" id="GO:0050661">
    <property type="term" value="F:NADP binding"/>
    <property type="evidence" value="ECO:0007669"/>
    <property type="project" value="InterPro"/>
</dbReference>
<dbReference type="SUPFAM" id="SSF51735">
    <property type="entry name" value="NAD(P)-binding Rossmann-fold domains"/>
    <property type="match status" value="1"/>
</dbReference>
<evidence type="ECO:0000256" key="7">
    <source>
        <dbReference type="ARBA" id="ARBA00022697"/>
    </source>
</evidence>
<dbReference type="FunFam" id="3.30.360.10:FF:000005">
    <property type="entry name" value="Homoserine dehydrogenase"/>
    <property type="match status" value="1"/>
</dbReference>
<dbReference type="UniPathway" id="UPA00050">
    <property type="reaction ID" value="UER00063"/>
</dbReference>
<dbReference type="InterPro" id="IPR036291">
    <property type="entry name" value="NAD(P)-bd_dom_sf"/>
</dbReference>
<name>A0A562ZMC2_9BURK</name>
<evidence type="ECO:0000256" key="8">
    <source>
        <dbReference type="ARBA" id="ARBA00023002"/>
    </source>
</evidence>
<evidence type="ECO:0000256" key="6">
    <source>
        <dbReference type="ARBA" id="ARBA00022605"/>
    </source>
</evidence>
<comment type="pathway">
    <text evidence="1">Amino-acid biosynthesis; L-threonine biosynthesis; L-threonine from L-aspartate: step 3/5.</text>
</comment>
<feature type="domain" description="Aspartate/homoserine dehydrogenase NAD-binding" evidence="14">
    <location>
        <begin position="18"/>
        <end position="136"/>
    </location>
</feature>
<evidence type="ECO:0000256" key="10">
    <source>
        <dbReference type="PIRSR" id="PIRSR000098-1"/>
    </source>
</evidence>
<keyword evidence="7" id="KW-0791">Threonine biosynthesis</keyword>
<evidence type="ECO:0000256" key="4">
    <source>
        <dbReference type="ARBA" id="ARBA00013213"/>
    </source>
</evidence>
<evidence type="ECO:0000256" key="1">
    <source>
        <dbReference type="ARBA" id="ARBA00005056"/>
    </source>
</evidence>
<keyword evidence="9" id="KW-0486">Methionine biosynthesis</keyword>
<evidence type="ECO:0000256" key="9">
    <source>
        <dbReference type="ARBA" id="ARBA00023167"/>
    </source>
</evidence>
<comment type="similarity">
    <text evidence="3 12">Belongs to the homoserine dehydrogenase family.</text>
</comment>
<evidence type="ECO:0000259" key="14">
    <source>
        <dbReference type="Pfam" id="PF03447"/>
    </source>
</evidence>
<dbReference type="EMBL" id="VOBQ01000015">
    <property type="protein sequence ID" value="TWO69478.1"/>
    <property type="molecule type" value="Genomic_DNA"/>
</dbReference>
<dbReference type="SUPFAM" id="SSF55347">
    <property type="entry name" value="Glyceraldehyde-3-phosphate dehydrogenase-like, C-terminal domain"/>
    <property type="match status" value="1"/>
</dbReference>